<dbReference type="Gramene" id="MELO3C034127.2.1">
    <property type="protein sequence ID" value="MELO3C034127.2.1"/>
    <property type="gene ID" value="MELO3C034127.2"/>
</dbReference>
<accession>A0A9I9EIA3</accession>
<name>A0A9I9EIA3_CUCME</name>
<proteinExistence type="predicted"/>
<evidence type="ECO:0000313" key="1">
    <source>
        <dbReference type="EnsemblPlants" id="MELO3C034127.2.1"/>
    </source>
</evidence>
<reference evidence="1" key="1">
    <citation type="submission" date="2023-03" db="UniProtKB">
        <authorList>
            <consortium name="EnsemblPlants"/>
        </authorList>
    </citation>
    <scope>IDENTIFICATION</scope>
</reference>
<protein>
    <submittedName>
        <fullName evidence="1">Uncharacterized protein</fullName>
    </submittedName>
</protein>
<dbReference type="AlphaFoldDB" id="A0A9I9EIA3"/>
<dbReference type="EnsemblPlants" id="MELO3C034127.2.1">
    <property type="protein sequence ID" value="MELO3C034127.2.1"/>
    <property type="gene ID" value="MELO3C034127.2"/>
</dbReference>
<sequence length="68" mass="7745">MGRGLTAFFEFFEGGVMVLRVLWRYSAEESWVDNVLQRRGSLPEGFSSEGFSPVRHSVGAWVFVREMG</sequence>
<organism evidence="1">
    <name type="scientific">Cucumis melo</name>
    <name type="common">Muskmelon</name>
    <dbReference type="NCBI Taxonomy" id="3656"/>
    <lineage>
        <taxon>Eukaryota</taxon>
        <taxon>Viridiplantae</taxon>
        <taxon>Streptophyta</taxon>
        <taxon>Embryophyta</taxon>
        <taxon>Tracheophyta</taxon>
        <taxon>Spermatophyta</taxon>
        <taxon>Magnoliopsida</taxon>
        <taxon>eudicotyledons</taxon>
        <taxon>Gunneridae</taxon>
        <taxon>Pentapetalae</taxon>
        <taxon>rosids</taxon>
        <taxon>fabids</taxon>
        <taxon>Cucurbitales</taxon>
        <taxon>Cucurbitaceae</taxon>
        <taxon>Benincaseae</taxon>
        <taxon>Cucumis</taxon>
    </lineage>
</organism>